<dbReference type="PROSITE" id="PS51257">
    <property type="entry name" value="PROKAR_LIPOPROTEIN"/>
    <property type="match status" value="1"/>
</dbReference>
<gene>
    <name evidence="1" type="ORF">METZ01_LOCUS52121</name>
</gene>
<reference evidence="1" key="1">
    <citation type="submission" date="2018-05" db="EMBL/GenBank/DDBJ databases">
        <authorList>
            <person name="Lanie J.A."/>
            <person name="Ng W.-L."/>
            <person name="Kazmierczak K.M."/>
            <person name="Andrzejewski T.M."/>
            <person name="Davidsen T.M."/>
            <person name="Wayne K.J."/>
            <person name="Tettelin H."/>
            <person name="Glass J.I."/>
            <person name="Rusch D."/>
            <person name="Podicherti R."/>
            <person name="Tsui H.-C.T."/>
            <person name="Winkler M.E."/>
        </authorList>
    </citation>
    <scope>NUCLEOTIDE SEQUENCE</scope>
</reference>
<proteinExistence type="predicted"/>
<sequence>MMKRNLIIFLIAIILWGFGCASHPPVFPQMPEKGETNMGFTFSVENVIPVIWARHGLGQYTDLGIRAGIPFSGTGIDLNRVLFKRDRKWDVFNVAYNLAPNSSFDFTYYKFKGAKRITKKNPFGVAWTGYRCMLIPNGSYDNGANRSSTRFGMLYGRRLSTKWGFEVGYFHDFRSMPFSKVMTSNWDPSDTTVVNEYGSGYKNYPHKVEGWPTQFSRSTGFSLQFFMYLGPTKKKKK</sequence>
<protein>
    <recommendedName>
        <fullName evidence="2">Outer membrane protein beta-barrel domain-containing protein</fullName>
    </recommendedName>
</protein>
<dbReference type="AlphaFoldDB" id="A0A381SAK0"/>
<evidence type="ECO:0008006" key="2">
    <source>
        <dbReference type="Google" id="ProtNLM"/>
    </source>
</evidence>
<organism evidence="1">
    <name type="scientific">marine metagenome</name>
    <dbReference type="NCBI Taxonomy" id="408172"/>
    <lineage>
        <taxon>unclassified sequences</taxon>
        <taxon>metagenomes</taxon>
        <taxon>ecological metagenomes</taxon>
    </lineage>
</organism>
<accession>A0A381SAK0</accession>
<dbReference type="EMBL" id="UINC01002686">
    <property type="protein sequence ID" value="SUZ99267.1"/>
    <property type="molecule type" value="Genomic_DNA"/>
</dbReference>
<evidence type="ECO:0000313" key="1">
    <source>
        <dbReference type="EMBL" id="SUZ99267.1"/>
    </source>
</evidence>
<name>A0A381SAK0_9ZZZZ</name>